<dbReference type="GO" id="GO:0005737">
    <property type="term" value="C:cytoplasm"/>
    <property type="evidence" value="ECO:0007669"/>
    <property type="project" value="UniProtKB-SubCell"/>
</dbReference>
<evidence type="ECO:0000256" key="8">
    <source>
        <dbReference type="RuleBase" id="RU000607"/>
    </source>
</evidence>
<dbReference type="PROSITE" id="PS00534">
    <property type="entry name" value="FERROCHELATASE"/>
    <property type="match status" value="1"/>
</dbReference>
<comment type="catalytic activity">
    <reaction evidence="6">
        <text>Fe-coproporphyrin III + 2 H(+) = coproporphyrin III + Fe(2+)</text>
        <dbReference type="Rhea" id="RHEA:49572"/>
        <dbReference type="ChEBI" id="CHEBI:15378"/>
        <dbReference type="ChEBI" id="CHEBI:29033"/>
        <dbReference type="ChEBI" id="CHEBI:68438"/>
        <dbReference type="ChEBI" id="CHEBI:131725"/>
        <dbReference type="EC" id="4.99.1.9"/>
    </reaction>
    <physiologicalReaction direction="right-to-left" evidence="6">
        <dbReference type="Rhea" id="RHEA:49574"/>
    </physiologicalReaction>
</comment>
<name>A0A238XKI5_9BACT</name>
<comment type="subcellular location">
    <subcellularLocation>
        <location evidence="7 8">Cytoplasm</location>
    </subcellularLocation>
</comment>
<dbReference type="Pfam" id="PF00762">
    <property type="entry name" value="Ferrochelatase"/>
    <property type="match status" value="1"/>
</dbReference>
<keyword evidence="3 7" id="KW-0350">Heme biosynthesis</keyword>
<comment type="catalytic activity">
    <reaction evidence="7 8">
        <text>heme b + 2 H(+) = protoporphyrin IX + Fe(2+)</text>
        <dbReference type="Rhea" id="RHEA:22584"/>
        <dbReference type="ChEBI" id="CHEBI:15378"/>
        <dbReference type="ChEBI" id="CHEBI:29033"/>
        <dbReference type="ChEBI" id="CHEBI:57306"/>
        <dbReference type="ChEBI" id="CHEBI:60344"/>
        <dbReference type="EC" id="4.98.1.1"/>
    </reaction>
</comment>
<dbReference type="EMBL" id="FZOB01000001">
    <property type="protein sequence ID" value="SNR59447.1"/>
    <property type="molecule type" value="Genomic_DNA"/>
</dbReference>
<dbReference type="AlphaFoldDB" id="A0A238XKI5"/>
<evidence type="ECO:0000256" key="1">
    <source>
        <dbReference type="ARBA" id="ARBA00007718"/>
    </source>
</evidence>
<keyword evidence="7 8" id="KW-0963">Cytoplasm</keyword>
<dbReference type="CDD" id="cd00419">
    <property type="entry name" value="Ferrochelatase_C"/>
    <property type="match status" value="1"/>
</dbReference>
<evidence type="ECO:0000313" key="9">
    <source>
        <dbReference type="EMBL" id="SNR59447.1"/>
    </source>
</evidence>
<reference evidence="10" key="1">
    <citation type="submission" date="2017-06" db="EMBL/GenBank/DDBJ databases">
        <authorList>
            <person name="Varghese N."/>
            <person name="Submissions S."/>
        </authorList>
    </citation>
    <scope>NUCLEOTIDE SEQUENCE [LARGE SCALE GENOMIC DNA]</scope>
    <source>
        <strain evidence="10">DSM 15668</strain>
    </source>
</reference>
<comment type="function">
    <text evidence="7 8">Catalyzes the ferrous insertion into protoporphyrin IX.</text>
</comment>
<dbReference type="InterPro" id="IPR019772">
    <property type="entry name" value="Ferrochelatase_AS"/>
</dbReference>
<dbReference type="InterPro" id="IPR001015">
    <property type="entry name" value="Ferrochelatase"/>
</dbReference>
<protein>
    <recommendedName>
        <fullName evidence="7 8">Ferrochelatase</fullName>
        <ecNumber evidence="7 8">4.98.1.1</ecNumber>
    </recommendedName>
    <alternativeName>
        <fullName evidence="7">Heme synthase</fullName>
    </alternativeName>
    <alternativeName>
        <fullName evidence="7">Protoheme ferro-lyase</fullName>
    </alternativeName>
</protein>
<dbReference type="GO" id="GO:0046872">
    <property type="term" value="F:metal ion binding"/>
    <property type="evidence" value="ECO:0007669"/>
    <property type="project" value="UniProtKB-KW"/>
</dbReference>
<evidence type="ECO:0000313" key="10">
    <source>
        <dbReference type="Proteomes" id="UP000198405"/>
    </source>
</evidence>
<dbReference type="HAMAP" id="MF_00323">
    <property type="entry name" value="Ferrochelatase"/>
    <property type="match status" value="1"/>
</dbReference>
<keyword evidence="2 7" id="KW-0408">Iron</keyword>
<dbReference type="Proteomes" id="UP000198405">
    <property type="component" value="Unassembled WGS sequence"/>
</dbReference>
<feature type="binding site" evidence="7">
    <location>
        <position position="259"/>
    </location>
    <ligand>
        <name>Fe(2+)</name>
        <dbReference type="ChEBI" id="CHEBI:29033"/>
    </ligand>
</feature>
<dbReference type="PANTHER" id="PTHR11108:SF1">
    <property type="entry name" value="FERROCHELATASE, MITOCHONDRIAL"/>
    <property type="match status" value="1"/>
</dbReference>
<comment type="pathway">
    <text evidence="7 8">Porphyrin-containing compound metabolism; protoheme biosynthesis; protoheme from protoporphyrin-IX: step 1/1.</text>
</comment>
<dbReference type="PANTHER" id="PTHR11108">
    <property type="entry name" value="FERROCHELATASE"/>
    <property type="match status" value="1"/>
</dbReference>
<dbReference type="NCBIfam" id="TIGR00109">
    <property type="entry name" value="hemH"/>
    <property type="match status" value="1"/>
</dbReference>
<dbReference type="GO" id="GO:0006783">
    <property type="term" value="P:heme biosynthetic process"/>
    <property type="evidence" value="ECO:0007669"/>
    <property type="project" value="UniProtKB-UniRule"/>
</dbReference>
<dbReference type="GO" id="GO:0004325">
    <property type="term" value="F:ferrochelatase activity"/>
    <property type="evidence" value="ECO:0007669"/>
    <property type="project" value="UniProtKB-UniRule"/>
</dbReference>
<dbReference type="UniPathway" id="UPA00252">
    <property type="reaction ID" value="UER00325"/>
</dbReference>
<sequence length="306" mass="34960">MKRAILIVYMGGPSTLKEIKPFLYRLFSDRDLINLGVPSFLQKPLAYLIASIRAKKVKPNYEAIGGGSPTVKYSVEIAKEVEKLTGIKTFTGMLYSKPLLTETVKEIKAYNPDEIVAITLYPHYSLATAGACIRDIRKELPSAKVVKSWNKNPYYIKWITNQIKNSINTLKNPFILFSAHSLPEYLIQQGDPYLNETEETISLVMENFRGFPYKLSFQSKIGPIEWIKPSTEETIEELGEKGVKELVVFPISFISEHIETLFELDVEYKEVAEKAGIERYVRVPLNHKDDNLIKAIATECEKLFRR</sequence>
<organism evidence="9 10">
    <name type="scientific">Desulfurobacterium atlanticum</name>
    <dbReference type="NCBI Taxonomy" id="240169"/>
    <lineage>
        <taxon>Bacteria</taxon>
        <taxon>Pseudomonadati</taxon>
        <taxon>Aquificota</taxon>
        <taxon>Aquificia</taxon>
        <taxon>Desulfurobacteriales</taxon>
        <taxon>Desulfurobacteriaceae</taxon>
        <taxon>Desulfurobacterium</taxon>
    </lineage>
</organism>
<evidence type="ECO:0000256" key="6">
    <source>
        <dbReference type="ARBA" id="ARBA00024536"/>
    </source>
</evidence>
<keyword evidence="7" id="KW-0479">Metal-binding</keyword>
<dbReference type="SUPFAM" id="SSF53800">
    <property type="entry name" value="Chelatase"/>
    <property type="match status" value="1"/>
</dbReference>
<feature type="binding site" evidence="7">
    <location>
        <position position="180"/>
    </location>
    <ligand>
        <name>Fe(2+)</name>
        <dbReference type="ChEBI" id="CHEBI:29033"/>
    </ligand>
</feature>
<evidence type="ECO:0000256" key="5">
    <source>
        <dbReference type="ARBA" id="ARBA00023244"/>
    </source>
</evidence>
<evidence type="ECO:0000256" key="4">
    <source>
        <dbReference type="ARBA" id="ARBA00023239"/>
    </source>
</evidence>
<evidence type="ECO:0000256" key="2">
    <source>
        <dbReference type="ARBA" id="ARBA00023004"/>
    </source>
</evidence>
<gene>
    <name evidence="7" type="primary">hemH</name>
    <name evidence="9" type="ORF">SAMN06265340_10168</name>
</gene>
<evidence type="ECO:0000256" key="3">
    <source>
        <dbReference type="ARBA" id="ARBA00023133"/>
    </source>
</evidence>
<dbReference type="InterPro" id="IPR033659">
    <property type="entry name" value="Ferrochelatase_N"/>
</dbReference>
<dbReference type="InterPro" id="IPR033644">
    <property type="entry name" value="Ferrochelatase_C"/>
</dbReference>
<dbReference type="RefSeq" id="WP_089322105.1">
    <property type="nucleotide sequence ID" value="NZ_FZOB01000001.1"/>
</dbReference>
<dbReference type="OrthoDB" id="9776380at2"/>
<dbReference type="Gene3D" id="3.40.50.1400">
    <property type="match status" value="2"/>
</dbReference>
<keyword evidence="4 7" id="KW-0456">Lyase</keyword>
<keyword evidence="10" id="KW-1185">Reference proteome</keyword>
<evidence type="ECO:0000256" key="7">
    <source>
        <dbReference type="HAMAP-Rule" id="MF_00323"/>
    </source>
</evidence>
<dbReference type="CDD" id="cd03411">
    <property type="entry name" value="Ferrochelatase_N"/>
    <property type="match status" value="1"/>
</dbReference>
<keyword evidence="5 7" id="KW-0627">Porphyrin biosynthesis</keyword>
<comment type="similarity">
    <text evidence="1 7 8">Belongs to the ferrochelatase family.</text>
</comment>
<accession>A0A238XKI5</accession>
<proteinExistence type="inferred from homology"/>
<dbReference type="EC" id="4.98.1.1" evidence="7 8"/>